<organism evidence="2 3">
    <name type="scientific">Helicobacter ailurogastricus</name>
    <dbReference type="NCBI Taxonomy" id="1578720"/>
    <lineage>
        <taxon>Bacteria</taxon>
        <taxon>Pseudomonadati</taxon>
        <taxon>Campylobacterota</taxon>
        <taxon>Epsilonproteobacteria</taxon>
        <taxon>Campylobacterales</taxon>
        <taxon>Helicobacteraceae</taxon>
        <taxon>Helicobacter</taxon>
    </lineage>
</organism>
<evidence type="ECO:0000313" key="3">
    <source>
        <dbReference type="Proteomes" id="UP000041394"/>
    </source>
</evidence>
<evidence type="ECO:0000313" key="4">
    <source>
        <dbReference type="Proteomes" id="UP000045175"/>
    </source>
</evidence>
<dbReference type="Proteomes" id="UP000041394">
    <property type="component" value="Unassembled WGS sequence"/>
</dbReference>
<dbReference type="AlphaFoldDB" id="A0A0K2XH02"/>
<evidence type="ECO:0000313" key="1">
    <source>
        <dbReference type="EMBL" id="CRF42553.1"/>
    </source>
</evidence>
<reference evidence="2" key="1">
    <citation type="submission" date="2014-12" db="EMBL/GenBank/DDBJ databases">
        <title>Whole genome sequences of four Staphylococcus schleiferi canine isolates.</title>
        <authorList>
            <person name="Misic A.M."/>
            <person name="Cain C."/>
            <person name="Morris D.O."/>
            <person name="Rankin S."/>
            <person name="Beiting D."/>
        </authorList>
    </citation>
    <scope>NUCLEOTIDE SEQUENCE</scope>
    <source>
        <strain evidence="1">ASB13</strain>
        <strain evidence="2">ASB9</strain>
    </source>
</reference>
<reference evidence="3 4" key="2">
    <citation type="submission" date="2014-12" db="EMBL/GenBank/DDBJ databases">
        <authorList>
            <person name="Jaenicke S."/>
        </authorList>
    </citation>
    <scope>NUCLEOTIDE SEQUENCE [LARGE SCALE GENOMIC DNA]</scope>
</reference>
<accession>A0A0K2XH02</accession>
<name>A0A0K2XH02_9HELI</name>
<dbReference type="EMBL" id="CDMH01000036">
    <property type="protein sequence ID" value="CRF42553.1"/>
    <property type="molecule type" value="Genomic_DNA"/>
</dbReference>
<dbReference type="EMBL" id="CDMN01000062">
    <property type="protein sequence ID" value="CRF44868.1"/>
    <property type="molecule type" value="Genomic_DNA"/>
</dbReference>
<gene>
    <name evidence="1" type="ORF">HAL013_07450</name>
    <name evidence="2" type="ORF">HAL09_14860</name>
</gene>
<protein>
    <submittedName>
        <fullName evidence="2">Uncharacterized protein</fullName>
    </submittedName>
</protein>
<sequence length="206" mass="22587">MMTCHFSSHLSPQHRALARPFMGCWGQTRQSAASPLMGVVLICKLSNSARGTLSFCLICKSALSNFAFLQLLQYLSLAYMPLKSYLSQAILALLICPYALSKATFCNTSKYLSCSILPLKLISQAHTALKALISQSSKHRTSSSLCPPLTALKRLYLSALHFKGLYLSHQLKKPLKAISCPIAPQAPLAHKAIPKCETFKQISSEN</sequence>
<proteinExistence type="predicted"/>
<dbReference type="Proteomes" id="UP000045175">
    <property type="component" value="Unassembled WGS sequence"/>
</dbReference>
<evidence type="ECO:0000313" key="2">
    <source>
        <dbReference type="EMBL" id="CRF44868.1"/>
    </source>
</evidence>